<name>A0A5N6RR64_9ROSI</name>
<reference evidence="1 2" key="1">
    <citation type="submission" date="2019-06" db="EMBL/GenBank/DDBJ databases">
        <title>A chromosomal-level reference genome of Carpinus fangiana (Coryloideae, Betulaceae).</title>
        <authorList>
            <person name="Yang X."/>
            <person name="Wang Z."/>
            <person name="Zhang L."/>
            <person name="Hao G."/>
            <person name="Liu J."/>
            <person name="Yang Y."/>
        </authorList>
    </citation>
    <scope>NUCLEOTIDE SEQUENCE [LARGE SCALE GENOMIC DNA]</scope>
    <source>
        <strain evidence="1">Cfa_2016G</strain>
        <tissue evidence="1">Leaf</tissue>
    </source>
</reference>
<dbReference type="EMBL" id="CM017328">
    <property type="protein sequence ID" value="KAE8124936.1"/>
    <property type="molecule type" value="Genomic_DNA"/>
</dbReference>
<dbReference type="Proteomes" id="UP000327013">
    <property type="component" value="Chromosome 8"/>
</dbReference>
<dbReference type="OrthoDB" id="10538970at2759"/>
<evidence type="ECO:0000313" key="2">
    <source>
        <dbReference type="Proteomes" id="UP000327013"/>
    </source>
</evidence>
<gene>
    <name evidence="1" type="ORF">FH972_019775</name>
</gene>
<organism evidence="1 2">
    <name type="scientific">Carpinus fangiana</name>
    <dbReference type="NCBI Taxonomy" id="176857"/>
    <lineage>
        <taxon>Eukaryota</taxon>
        <taxon>Viridiplantae</taxon>
        <taxon>Streptophyta</taxon>
        <taxon>Embryophyta</taxon>
        <taxon>Tracheophyta</taxon>
        <taxon>Spermatophyta</taxon>
        <taxon>Magnoliopsida</taxon>
        <taxon>eudicotyledons</taxon>
        <taxon>Gunneridae</taxon>
        <taxon>Pentapetalae</taxon>
        <taxon>rosids</taxon>
        <taxon>fabids</taxon>
        <taxon>Fagales</taxon>
        <taxon>Betulaceae</taxon>
        <taxon>Carpinus</taxon>
    </lineage>
</organism>
<sequence>MNEGVFISKRRKFSDLSNFDDFEYISESQKMNEEVVFGKRRKGDNDTDVGASASYTELVDQLAAIQASMSATTKSPEVLLALKRQLMVIREHVLYLINTAPH</sequence>
<dbReference type="AlphaFoldDB" id="A0A5N6RR64"/>
<accession>A0A5N6RR64</accession>
<protein>
    <submittedName>
        <fullName evidence="1">Uncharacterized protein</fullName>
    </submittedName>
</protein>
<evidence type="ECO:0000313" key="1">
    <source>
        <dbReference type="EMBL" id="KAE8124936.1"/>
    </source>
</evidence>
<proteinExistence type="predicted"/>
<keyword evidence="2" id="KW-1185">Reference proteome</keyword>